<evidence type="ECO:0000313" key="7">
    <source>
        <dbReference type="Ensembl" id="ENSPNAP00000023843.2"/>
    </source>
</evidence>
<dbReference type="GO" id="GO:0006954">
    <property type="term" value="P:inflammatory response"/>
    <property type="evidence" value="ECO:0007669"/>
    <property type="project" value="UniProtKB-KW"/>
</dbReference>
<keyword evidence="5" id="KW-0395">Inflammatory response</keyword>
<keyword evidence="4" id="KW-0391">Immunity</keyword>
<dbReference type="Ensembl" id="ENSPNAT00000011646.2">
    <property type="protein sequence ID" value="ENSPNAP00000023843.2"/>
    <property type="gene ID" value="ENSPNAG00000008336.2"/>
</dbReference>
<proteinExistence type="predicted"/>
<evidence type="ECO:0000256" key="4">
    <source>
        <dbReference type="ARBA" id="ARBA00022859"/>
    </source>
</evidence>
<protein>
    <recommendedName>
        <fullName evidence="6">CARD domain-containing protein</fullName>
    </recommendedName>
</protein>
<organism evidence="7 8">
    <name type="scientific">Pygocentrus nattereri</name>
    <name type="common">Red-bellied piranha</name>
    <dbReference type="NCBI Taxonomy" id="42514"/>
    <lineage>
        <taxon>Eukaryota</taxon>
        <taxon>Metazoa</taxon>
        <taxon>Chordata</taxon>
        <taxon>Craniata</taxon>
        <taxon>Vertebrata</taxon>
        <taxon>Euteleostomi</taxon>
        <taxon>Actinopterygii</taxon>
        <taxon>Neopterygii</taxon>
        <taxon>Teleostei</taxon>
        <taxon>Ostariophysi</taxon>
        <taxon>Characiformes</taxon>
        <taxon>Characoidei</taxon>
        <taxon>Pygocentrus</taxon>
    </lineage>
</organism>
<comment type="subcellular location">
    <subcellularLocation>
        <location evidence="1">Cytoplasm</location>
        <location evidence="1">Cytosol</location>
    </subcellularLocation>
</comment>
<dbReference type="InterPro" id="IPR051249">
    <property type="entry name" value="NLRP_Inflammasome"/>
</dbReference>
<reference evidence="7" key="3">
    <citation type="submission" date="2025-09" db="UniProtKB">
        <authorList>
            <consortium name="Ensembl"/>
        </authorList>
    </citation>
    <scope>IDENTIFICATION</scope>
</reference>
<evidence type="ECO:0000256" key="1">
    <source>
        <dbReference type="ARBA" id="ARBA00004514"/>
    </source>
</evidence>
<dbReference type="FunFam" id="1.10.533.10:FF:000013">
    <property type="entry name" value="Apoptosis-associated speck-like protein containing a CARD"/>
    <property type="match status" value="1"/>
</dbReference>
<dbReference type="Gene3D" id="1.10.533.10">
    <property type="entry name" value="Death Domain, Fas"/>
    <property type="match status" value="1"/>
</dbReference>
<dbReference type="PROSITE" id="PS50209">
    <property type="entry name" value="CARD"/>
    <property type="match status" value="1"/>
</dbReference>
<dbReference type="PANTHER" id="PTHR46985">
    <property type="entry name" value="NACHT, LRR AND PYD DOMAINS-CONTAINING PROTEIN 1"/>
    <property type="match status" value="1"/>
</dbReference>
<keyword evidence="2" id="KW-0963">Cytoplasm</keyword>
<dbReference type="AlphaFoldDB" id="A0A3B4DK53"/>
<dbReference type="Pfam" id="PF00619">
    <property type="entry name" value="CARD"/>
    <property type="match status" value="1"/>
</dbReference>
<reference evidence="7 8" key="1">
    <citation type="submission" date="2020-10" db="EMBL/GenBank/DDBJ databases">
        <title>Pygocentrus nattereri (red-bellied piranha) genome, fPygNat1, primary haplotype.</title>
        <authorList>
            <person name="Myers G."/>
            <person name="Meyer A."/>
            <person name="Karagic N."/>
            <person name="Pippel M."/>
            <person name="Winkler S."/>
            <person name="Tracey A."/>
            <person name="Wood J."/>
            <person name="Formenti G."/>
            <person name="Howe K."/>
            <person name="Fedrigo O."/>
            <person name="Jarvis E.D."/>
        </authorList>
    </citation>
    <scope>NUCLEOTIDE SEQUENCE [LARGE SCALE GENOMIC DNA]</scope>
</reference>
<dbReference type="InterPro" id="IPR033516">
    <property type="entry name" value="CARD8/ASC/NALP1_CARD"/>
</dbReference>
<dbReference type="Proteomes" id="UP001501920">
    <property type="component" value="Chromosome 14"/>
</dbReference>
<dbReference type="InterPro" id="IPR011029">
    <property type="entry name" value="DEATH-like_dom_sf"/>
</dbReference>
<evidence type="ECO:0000256" key="5">
    <source>
        <dbReference type="ARBA" id="ARBA00023198"/>
    </source>
</evidence>
<dbReference type="GeneTree" id="ENSGT01150000287174"/>
<dbReference type="PANTHER" id="PTHR46985:SF2">
    <property type="entry name" value="APOPTOSIS-ASSOCIATED SPECK-LIKE PROTEIN CONTAINING A CARD"/>
    <property type="match status" value="1"/>
</dbReference>
<dbReference type="SUPFAM" id="SSF47986">
    <property type="entry name" value="DEATH domain"/>
    <property type="match status" value="1"/>
</dbReference>
<sequence length="127" mass="14461">MRCGPLSLKAFGSIWVDIHFRFHPAAVMNNRAALVQRVSLVLPLADELLSKRILYNEAYSRIQTQKTPQDKMRMLFSFVESGGRAAKTAFYLALKRQQPYLMEELENQNTSSNVTLMPQRDISTVPG</sequence>
<reference evidence="7" key="2">
    <citation type="submission" date="2025-08" db="UniProtKB">
        <authorList>
            <consortium name="Ensembl"/>
        </authorList>
    </citation>
    <scope>IDENTIFICATION</scope>
</reference>
<keyword evidence="8" id="KW-1185">Reference proteome</keyword>
<dbReference type="OMA" id="LIRWIRC"/>
<dbReference type="InterPro" id="IPR001315">
    <property type="entry name" value="CARD"/>
</dbReference>
<evidence type="ECO:0000256" key="2">
    <source>
        <dbReference type="ARBA" id="ARBA00022490"/>
    </source>
</evidence>
<dbReference type="GO" id="GO:0005829">
    <property type="term" value="C:cytosol"/>
    <property type="evidence" value="ECO:0007669"/>
    <property type="project" value="UniProtKB-SubCell"/>
</dbReference>
<keyword evidence="3" id="KW-0399">Innate immunity</keyword>
<feature type="domain" description="CARD" evidence="6">
    <location>
        <begin position="29"/>
        <end position="109"/>
    </location>
</feature>
<name>A0A3B4DK53_PYGNA</name>
<evidence type="ECO:0000313" key="8">
    <source>
        <dbReference type="Proteomes" id="UP001501920"/>
    </source>
</evidence>
<accession>A0A3B4DK53</accession>
<dbReference type="GO" id="GO:0045087">
    <property type="term" value="P:innate immune response"/>
    <property type="evidence" value="ECO:0007669"/>
    <property type="project" value="UniProtKB-KW"/>
</dbReference>
<dbReference type="CDD" id="cd08330">
    <property type="entry name" value="CARD_ASC_NALP1"/>
    <property type="match status" value="1"/>
</dbReference>
<evidence type="ECO:0000259" key="6">
    <source>
        <dbReference type="PROSITE" id="PS50209"/>
    </source>
</evidence>
<evidence type="ECO:0000256" key="3">
    <source>
        <dbReference type="ARBA" id="ARBA00022588"/>
    </source>
</evidence>
<dbReference type="GO" id="GO:0042981">
    <property type="term" value="P:regulation of apoptotic process"/>
    <property type="evidence" value="ECO:0007669"/>
    <property type="project" value="InterPro"/>
</dbReference>